<dbReference type="CDD" id="cd05403">
    <property type="entry name" value="NT_KNTase_like"/>
    <property type="match status" value="1"/>
</dbReference>
<evidence type="ECO:0000313" key="11">
    <source>
        <dbReference type="EMBL" id="NEZ66906.1"/>
    </source>
</evidence>
<evidence type="ECO:0000256" key="7">
    <source>
        <dbReference type="ARBA" id="ARBA00022840"/>
    </source>
</evidence>
<evidence type="ECO:0000256" key="9">
    <source>
        <dbReference type="ARBA" id="ARBA00038276"/>
    </source>
</evidence>
<organism evidence="11 12">
    <name type="scientific">Adonisia turfae CCMR0082</name>
    <dbReference type="NCBI Taxonomy" id="2304604"/>
    <lineage>
        <taxon>Bacteria</taxon>
        <taxon>Bacillati</taxon>
        <taxon>Cyanobacteriota</taxon>
        <taxon>Adonisia</taxon>
        <taxon>Adonisia turfae</taxon>
    </lineage>
</organism>
<evidence type="ECO:0000256" key="6">
    <source>
        <dbReference type="ARBA" id="ARBA00022741"/>
    </source>
</evidence>
<dbReference type="GO" id="GO:0005524">
    <property type="term" value="F:ATP binding"/>
    <property type="evidence" value="ECO:0007669"/>
    <property type="project" value="UniProtKB-KW"/>
</dbReference>
<feature type="domain" description="Polymerase nucleotidyl transferase" evidence="10">
    <location>
        <begin position="15"/>
        <end position="100"/>
    </location>
</feature>
<dbReference type="RefSeq" id="WP_163669468.1">
    <property type="nucleotide sequence ID" value="NZ_QZCE01000002.1"/>
</dbReference>
<evidence type="ECO:0000313" key="12">
    <source>
        <dbReference type="Proteomes" id="UP000473574"/>
    </source>
</evidence>
<evidence type="ECO:0000256" key="2">
    <source>
        <dbReference type="ARBA" id="ARBA00022649"/>
    </source>
</evidence>
<evidence type="ECO:0000256" key="5">
    <source>
        <dbReference type="ARBA" id="ARBA00022723"/>
    </source>
</evidence>
<evidence type="ECO:0000256" key="8">
    <source>
        <dbReference type="ARBA" id="ARBA00022842"/>
    </source>
</evidence>
<keyword evidence="3 11" id="KW-0808">Transferase</keyword>
<dbReference type="GO" id="GO:0046872">
    <property type="term" value="F:metal ion binding"/>
    <property type="evidence" value="ECO:0007669"/>
    <property type="project" value="UniProtKB-KW"/>
</dbReference>
<accession>A0A6M0SF07</accession>
<keyword evidence="4" id="KW-0548">Nucleotidyltransferase</keyword>
<evidence type="ECO:0000259" key="10">
    <source>
        <dbReference type="Pfam" id="PF01909"/>
    </source>
</evidence>
<dbReference type="GO" id="GO:0016779">
    <property type="term" value="F:nucleotidyltransferase activity"/>
    <property type="evidence" value="ECO:0007669"/>
    <property type="project" value="UniProtKB-KW"/>
</dbReference>
<dbReference type="AlphaFoldDB" id="A0A6M0SF07"/>
<keyword evidence="6" id="KW-0547">Nucleotide-binding</keyword>
<comment type="similarity">
    <text evidence="9">Belongs to the MntA antitoxin family.</text>
</comment>
<keyword evidence="5" id="KW-0479">Metal-binding</keyword>
<keyword evidence="8" id="KW-0460">Magnesium</keyword>
<dbReference type="Pfam" id="PF01909">
    <property type="entry name" value="NTP_transf_2"/>
    <property type="match status" value="1"/>
</dbReference>
<dbReference type="Gene3D" id="3.30.460.10">
    <property type="entry name" value="Beta Polymerase, domain 2"/>
    <property type="match status" value="1"/>
</dbReference>
<keyword evidence="2" id="KW-1277">Toxin-antitoxin system</keyword>
<dbReference type="SUPFAM" id="SSF81301">
    <property type="entry name" value="Nucleotidyltransferase"/>
    <property type="match status" value="1"/>
</dbReference>
<reference evidence="11 12" key="1">
    <citation type="journal article" date="2020" name="Microb. Ecol.">
        <title>Ecogenomics of the Marine Benthic Filamentous Cyanobacterium Adonisia.</title>
        <authorList>
            <person name="Walter J.M."/>
            <person name="Coutinho F.H."/>
            <person name="Leomil L."/>
            <person name="Hargreaves P.I."/>
            <person name="Campeao M.E."/>
            <person name="Vieira V.V."/>
            <person name="Silva B.S."/>
            <person name="Fistarol G.O."/>
            <person name="Salomon P.S."/>
            <person name="Sawabe T."/>
            <person name="Mino S."/>
            <person name="Hosokawa M."/>
            <person name="Miyashita H."/>
            <person name="Maruyama F."/>
            <person name="van Verk M.C."/>
            <person name="Dutilh B.E."/>
            <person name="Thompson C.C."/>
            <person name="Thompson F.L."/>
        </authorList>
    </citation>
    <scope>NUCLEOTIDE SEQUENCE [LARGE SCALE GENOMIC DNA]</scope>
    <source>
        <strain evidence="11 12">CCMR0082</strain>
    </source>
</reference>
<dbReference type="PANTHER" id="PTHR33571:SF14">
    <property type="entry name" value="PROTEIN ADENYLYLTRANSFERASE MJ0435-RELATED"/>
    <property type="match status" value="1"/>
</dbReference>
<dbReference type="InterPro" id="IPR052038">
    <property type="entry name" value="Type-VII_TA_antitoxin"/>
</dbReference>
<name>A0A6M0SF07_9CYAN</name>
<protein>
    <submittedName>
        <fullName evidence="11">Nucleotidyltransferase</fullName>
    </submittedName>
</protein>
<dbReference type="InterPro" id="IPR043519">
    <property type="entry name" value="NT_sf"/>
</dbReference>
<evidence type="ECO:0000256" key="3">
    <source>
        <dbReference type="ARBA" id="ARBA00022679"/>
    </source>
</evidence>
<comment type="cofactor">
    <cofactor evidence="1">
        <name>Mg(2+)</name>
        <dbReference type="ChEBI" id="CHEBI:18420"/>
    </cofactor>
</comment>
<dbReference type="Proteomes" id="UP000473574">
    <property type="component" value="Unassembled WGS sequence"/>
</dbReference>
<dbReference type="PANTHER" id="PTHR33571">
    <property type="entry name" value="SSL8005 PROTEIN"/>
    <property type="match status" value="1"/>
</dbReference>
<evidence type="ECO:0000256" key="1">
    <source>
        <dbReference type="ARBA" id="ARBA00001946"/>
    </source>
</evidence>
<keyword evidence="7" id="KW-0067">ATP-binding</keyword>
<gene>
    <name evidence="11" type="ORF">D0962_29825</name>
</gene>
<dbReference type="EMBL" id="QZCE01000002">
    <property type="protein sequence ID" value="NEZ66906.1"/>
    <property type="molecule type" value="Genomic_DNA"/>
</dbReference>
<evidence type="ECO:0000256" key="4">
    <source>
        <dbReference type="ARBA" id="ARBA00022695"/>
    </source>
</evidence>
<dbReference type="InterPro" id="IPR002934">
    <property type="entry name" value="Polymerase_NTP_transf_dom"/>
</dbReference>
<sequence length="101" mass="11967">MKTEVIERSQVLDLLRRIQPTLKEKYGVTKLGIFGSVARGEATESSDVDIVLEMKRPNLFIRVNIKEELEKFLDRPVDVVRYRERMNPYLKRRIDQDVIYV</sequence>
<proteinExistence type="inferred from homology"/>
<comment type="caution">
    <text evidence="11">The sequence shown here is derived from an EMBL/GenBank/DDBJ whole genome shotgun (WGS) entry which is preliminary data.</text>
</comment>